<dbReference type="Proteomes" id="UP000808146">
    <property type="component" value="Unassembled WGS sequence"/>
</dbReference>
<reference evidence="1" key="1">
    <citation type="submission" date="2020-10" db="EMBL/GenBank/DDBJ databases">
        <title>Connecting structure to function with the recovery of over 1000 high-quality activated sludge metagenome-assembled genomes encoding full-length rRNA genes using long-read sequencing.</title>
        <authorList>
            <person name="Singleton C.M."/>
            <person name="Petriglieri F."/>
            <person name="Kristensen J.M."/>
            <person name="Kirkegaard R.H."/>
            <person name="Michaelsen T.Y."/>
            <person name="Andersen M.H."/>
            <person name="Karst S.M."/>
            <person name="Dueholm M.S."/>
            <person name="Nielsen P.H."/>
            <person name="Albertsen M."/>
        </authorList>
    </citation>
    <scope>NUCLEOTIDE SEQUENCE</scope>
    <source>
        <strain evidence="1">OdNE_18-Q3-R46-58_BAT3C.305</strain>
    </source>
</reference>
<comment type="caution">
    <text evidence="1">The sequence shown here is derived from an EMBL/GenBank/DDBJ whole genome shotgun (WGS) entry which is preliminary data.</text>
</comment>
<accession>A0A9D7QLX5</accession>
<protein>
    <submittedName>
        <fullName evidence="1">Uncharacterized protein</fullName>
    </submittedName>
</protein>
<gene>
    <name evidence="1" type="ORF">IPN75_12680</name>
</gene>
<evidence type="ECO:0000313" key="2">
    <source>
        <dbReference type="Proteomes" id="UP000808146"/>
    </source>
</evidence>
<proteinExistence type="predicted"/>
<organism evidence="1 2">
    <name type="scientific">Candidatus Dechloromonas phosphorivorans</name>
    <dbReference type="NCBI Taxonomy" id="2899244"/>
    <lineage>
        <taxon>Bacteria</taxon>
        <taxon>Pseudomonadati</taxon>
        <taxon>Pseudomonadota</taxon>
        <taxon>Betaproteobacteria</taxon>
        <taxon>Rhodocyclales</taxon>
        <taxon>Azonexaceae</taxon>
        <taxon>Dechloromonas</taxon>
    </lineage>
</organism>
<dbReference type="AlphaFoldDB" id="A0A9D7QLX5"/>
<evidence type="ECO:0000313" key="1">
    <source>
        <dbReference type="EMBL" id="MBK8891153.1"/>
    </source>
</evidence>
<dbReference type="EMBL" id="JADKBR010000017">
    <property type="protein sequence ID" value="MBK8891153.1"/>
    <property type="molecule type" value="Genomic_DNA"/>
</dbReference>
<sequence>MHDESLLQRRLTLLREAMRPVWLKVSAQLDMPIRHTLAAPGKADLVAHHLGEVRDWLGDLIETLVDPVAALKKRELPSSGEVKLPLTLRLTAAAQLAKLSRWTTRQQVSPPVTEYQPPPISGLRYWGTLGTILIAWGIGGALFGGNDCDCG</sequence>
<name>A0A9D7QLX5_9RHOO</name>